<evidence type="ECO:0000256" key="1">
    <source>
        <dbReference type="SAM" id="Phobius"/>
    </source>
</evidence>
<protein>
    <submittedName>
        <fullName evidence="2">Uncharacterized protein</fullName>
    </submittedName>
</protein>
<dbReference type="KEGG" id="salj:SMD11_4520"/>
<dbReference type="Proteomes" id="UP000195755">
    <property type="component" value="Chromosome"/>
</dbReference>
<evidence type="ECO:0000313" key="3">
    <source>
        <dbReference type="Proteomes" id="UP000195755"/>
    </source>
</evidence>
<proteinExistence type="predicted"/>
<keyword evidence="1" id="KW-0472">Membrane</keyword>
<reference evidence="2 3" key="1">
    <citation type="submission" date="2017-06" db="EMBL/GenBank/DDBJ databases">
        <title>Streptomyces albireticuli Genome sequencing and assembly.</title>
        <authorList>
            <person name="Wang Y."/>
            <person name="Du B."/>
            <person name="Ding Y."/>
            <person name="Liu H."/>
            <person name="Hou Q."/>
            <person name="Liu K."/>
            <person name="Yao L."/>
            <person name="Wang C."/>
        </authorList>
    </citation>
    <scope>NUCLEOTIDE SEQUENCE [LARGE SCALE GENOMIC DNA]</scope>
    <source>
        <strain evidence="2 3">MDJK11</strain>
    </source>
</reference>
<feature type="transmembrane region" description="Helical" evidence="1">
    <location>
        <begin position="12"/>
        <end position="33"/>
    </location>
</feature>
<keyword evidence="1" id="KW-1133">Transmembrane helix</keyword>
<evidence type="ECO:0000313" key="2">
    <source>
        <dbReference type="EMBL" id="ARZ70119.1"/>
    </source>
</evidence>
<sequence>MPPRGGGKGKAIGVAVGALVLVGAIVGGVVLLADGRDGAPDDGRRYQLTTPQTVAGVYQKDARESDKAGFDAAELDDLRKLGVSDAQDVGAVYETGTGNARRMLRLNGAWGRVKDPGKVVDGIFALIARDREKSSKKTKFEGSPRKVTPEGLDAAIMKCQYGRYELPSGSFTMPVCVWADRSTVGLTVLSDQGAALAGKDIPMDEAASLAARLRAEARVEIAK</sequence>
<gene>
    <name evidence="2" type="ORF">SMD11_4520</name>
</gene>
<name>A0A1Z2L747_9ACTN</name>
<accession>A0A1Z2L747</accession>
<dbReference type="EMBL" id="CP021744">
    <property type="protein sequence ID" value="ARZ70119.1"/>
    <property type="molecule type" value="Genomic_DNA"/>
</dbReference>
<dbReference type="AlphaFoldDB" id="A0A1Z2L747"/>
<keyword evidence="1" id="KW-0812">Transmembrane</keyword>
<organism evidence="2 3">
    <name type="scientific">Streptomyces albireticuli</name>
    <dbReference type="NCBI Taxonomy" id="1940"/>
    <lineage>
        <taxon>Bacteria</taxon>
        <taxon>Bacillati</taxon>
        <taxon>Actinomycetota</taxon>
        <taxon>Actinomycetes</taxon>
        <taxon>Kitasatosporales</taxon>
        <taxon>Streptomycetaceae</taxon>
        <taxon>Streptomyces</taxon>
    </lineage>
</organism>